<evidence type="ECO:0000256" key="1">
    <source>
        <dbReference type="SAM" id="Phobius"/>
    </source>
</evidence>
<protein>
    <submittedName>
        <fullName evidence="2">Uncharacterized protein</fullName>
    </submittedName>
</protein>
<dbReference type="EMBL" id="PHAI01000002">
    <property type="protein sequence ID" value="PKM91482.1"/>
    <property type="molecule type" value="Genomic_DNA"/>
</dbReference>
<organism evidence="2 3">
    <name type="scientific">Candidatus Falkowbacteria bacterium HGW-Falkowbacteria-1</name>
    <dbReference type="NCBI Taxonomy" id="2013768"/>
    <lineage>
        <taxon>Bacteria</taxon>
        <taxon>Candidatus Falkowiibacteriota</taxon>
    </lineage>
</organism>
<keyword evidence="1" id="KW-1133">Transmembrane helix</keyword>
<evidence type="ECO:0000313" key="3">
    <source>
        <dbReference type="Proteomes" id="UP000233517"/>
    </source>
</evidence>
<evidence type="ECO:0000313" key="2">
    <source>
        <dbReference type="EMBL" id="PKM91482.1"/>
    </source>
</evidence>
<feature type="transmembrane region" description="Helical" evidence="1">
    <location>
        <begin position="33"/>
        <end position="62"/>
    </location>
</feature>
<gene>
    <name evidence="2" type="ORF">CVU82_02705</name>
</gene>
<dbReference type="AlphaFoldDB" id="A0A2N2E9Y2"/>
<dbReference type="Proteomes" id="UP000233517">
    <property type="component" value="Unassembled WGS sequence"/>
</dbReference>
<sequence length="100" mass="10456">MKDFNNITDPKRPKGDMGEIDISAPDKILCNKLAVVAMIFSLVSIFGLDLAGVVGAVLGIVAFGQINSSKEKGLIFAILAIVIGIVCGFGIVPFTISLGF</sequence>
<proteinExistence type="predicted"/>
<keyword evidence="1" id="KW-0472">Membrane</keyword>
<keyword evidence="1" id="KW-0812">Transmembrane</keyword>
<reference evidence="2 3" key="1">
    <citation type="journal article" date="2017" name="ISME J.">
        <title>Potential for microbial H2 and metal transformations associated with novel bacteria and archaea in deep terrestrial subsurface sediments.</title>
        <authorList>
            <person name="Hernsdorf A.W."/>
            <person name="Amano Y."/>
            <person name="Miyakawa K."/>
            <person name="Ise K."/>
            <person name="Suzuki Y."/>
            <person name="Anantharaman K."/>
            <person name="Probst A."/>
            <person name="Burstein D."/>
            <person name="Thomas B.C."/>
            <person name="Banfield J.F."/>
        </authorList>
    </citation>
    <scope>NUCLEOTIDE SEQUENCE [LARGE SCALE GENOMIC DNA]</scope>
    <source>
        <strain evidence="2">HGW-Falkowbacteria-1</strain>
    </source>
</reference>
<accession>A0A2N2E9Y2</accession>
<name>A0A2N2E9Y2_9BACT</name>
<comment type="caution">
    <text evidence="2">The sequence shown here is derived from an EMBL/GenBank/DDBJ whole genome shotgun (WGS) entry which is preliminary data.</text>
</comment>
<feature type="transmembrane region" description="Helical" evidence="1">
    <location>
        <begin position="74"/>
        <end position="96"/>
    </location>
</feature>